<keyword evidence="3" id="KW-1185">Reference proteome</keyword>
<name>A0A3M6TF12_POCDA</name>
<dbReference type="Proteomes" id="UP000275408">
    <property type="component" value="Unassembled WGS sequence"/>
</dbReference>
<gene>
    <name evidence="2" type="ORF">pdam_00007117</name>
</gene>
<reference evidence="2 3" key="1">
    <citation type="journal article" date="2018" name="Sci. Rep.">
        <title>Comparative analysis of the Pocillopora damicornis genome highlights role of immune system in coral evolution.</title>
        <authorList>
            <person name="Cunning R."/>
            <person name="Bay R.A."/>
            <person name="Gillette P."/>
            <person name="Baker A.C."/>
            <person name="Traylor-Knowles N."/>
        </authorList>
    </citation>
    <scope>NUCLEOTIDE SEQUENCE [LARGE SCALE GENOMIC DNA]</scope>
    <source>
        <strain evidence="2">RSMAS</strain>
        <tissue evidence="2">Whole animal</tissue>
    </source>
</reference>
<dbReference type="AlphaFoldDB" id="A0A3M6TF12"/>
<dbReference type="EMBL" id="RCHS01003782">
    <property type="protein sequence ID" value="RMX39804.1"/>
    <property type="molecule type" value="Genomic_DNA"/>
</dbReference>
<feature type="region of interest" description="Disordered" evidence="1">
    <location>
        <begin position="29"/>
        <end position="49"/>
    </location>
</feature>
<accession>A0A3M6TF12</accession>
<organism evidence="2 3">
    <name type="scientific">Pocillopora damicornis</name>
    <name type="common">Cauliflower coral</name>
    <name type="synonym">Millepora damicornis</name>
    <dbReference type="NCBI Taxonomy" id="46731"/>
    <lineage>
        <taxon>Eukaryota</taxon>
        <taxon>Metazoa</taxon>
        <taxon>Cnidaria</taxon>
        <taxon>Anthozoa</taxon>
        <taxon>Hexacorallia</taxon>
        <taxon>Scleractinia</taxon>
        <taxon>Astrocoeniina</taxon>
        <taxon>Pocilloporidae</taxon>
        <taxon>Pocillopora</taxon>
    </lineage>
</organism>
<dbReference type="OrthoDB" id="5975172at2759"/>
<proteinExistence type="predicted"/>
<protein>
    <submittedName>
        <fullName evidence="2">Uncharacterized protein</fullName>
    </submittedName>
</protein>
<evidence type="ECO:0000256" key="1">
    <source>
        <dbReference type="SAM" id="MobiDB-lite"/>
    </source>
</evidence>
<comment type="caution">
    <text evidence="2">The sequence shown here is derived from an EMBL/GenBank/DDBJ whole genome shotgun (WGS) entry which is preliminary data.</text>
</comment>
<evidence type="ECO:0000313" key="3">
    <source>
        <dbReference type="Proteomes" id="UP000275408"/>
    </source>
</evidence>
<sequence length="159" mass="17588">MACEAVTVYFGHFAENQGEHYVSLEQVTDHNNGSDKEYEANDPGEGEIAEDYANKMHREQDVVDFEMSDTDAKSRPDSIVGNGDDTDIAVDIAKGLTHGSRTNKTESELQNQVDNGIADDGNKLTEVRIVSDVEIDLFTTRGNDECHIRILPSKVVDKI</sequence>
<feature type="compositionally biased region" description="Acidic residues" evidence="1">
    <location>
        <begin position="40"/>
        <end position="49"/>
    </location>
</feature>
<evidence type="ECO:0000313" key="2">
    <source>
        <dbReference type="EMBL" id="RMX39804.1"/>
    </source>
</evidence>